<dbReference type="Proteomes" id="UP000287651">
    <property type="component" value="Unassembled WGS sequence"/>
</dbReference>
<evidence type="ECO:0000256" key="1">
    <source>
        <dbReference type="SAM" id="Phobius"/>
    </source>
</evidence>
<reference evidence="2 3" key="1">
    <citation type="journal article" date="2014" name="Agronomy (Basel)">
        <title>A Draft Genome Sequence for Ensete ventricosum, the Drought-Tolerant Tree Against Hunger.</title>
        <authorList>
            <person name="Harrison J."/>
            <person name="Moore K.A."/>
            <person name="Paszkiewicz K."/>
            <person name="Jones T."/>
            <person name="Grant M."/>
            <person name="Ambacheew D."/>
            <person name="Muzemil S."/>
            <person name="Studholme D.J."/>
        </authorList>
    </citation>
    <scope>NUCLEOTIDE SEQUENCE [LARGE SCALE GENOMIC DNA]</scope>
</reference>
<keyword evidence="1" id="KW-0472">Membrane</keyword>
<accession>A0A426Y746</accession>
<sequence length="152" mass="16504">MPGPGAHTMYALGVGAGLMRLSRGRFGPHHCLVYAANAFLGPDLGSFAEWLASCISSSSGLGHSLGSLAMDLVHHPFYYPMLLGLPLSFFYAWISALLLRKGILDPASGVSSLVTSPTSLLLRRFLSFFLSFFSPQRNSILCIYQDFVELKS</sequence>
<keyword evidence="1" id="KW-0812">Transmembrane</keyword>
<feature type="transmembrane region" description="Helical" evidence="1">
    <location>
        <begin position="77"/>
        <end position="99"/>
    </location>
</feature>
<dbReference type="PANTHER" id="PTHR38543">
    <property type="entry name" value="OS04G0465800 PROTEIN"/>
    <property type="match status" value="1"/>
</dbReference>
<evidence type="ECO:0000313" key="3">
    <source>
        <dbReference type="Proteomes" id="UP000287651"/>
    </source>
</evidence>
<comment type="caution">
    <text evidence="2">The sequence shown here is derived from an EMBL/GenBank/DDBJ whole genome shotgun (WGS) entry which is preliminary data.</text>
</comment>
<dbReference type="AlphaFoldDB" id="A0A426Y746"/>
<evidence type="ECO:0000313" key="2">
    <source>
        <dbReference type="EMBL" id="RRT47544.1"/>
    </source>
</evidence>
<protein>
    <submittedName>
        <fullName evidence="2">Uncharacterized protein</fullName>
    </submittedName>
</protein>
<dbReference type="EMBL" id="AMZH03014491">
    <property type="protein sequence ID" value="RRT47544.1"/>
    <property type="molecule type" value="Genomic_DNA"/>
</dbReference>
<dbReference type="PANTHER" id="PTHR38543:SF1">
    <property type="entry name" value="OS04G0465800 PROTEIN"/>
    <property type="match status" value="1"/>
</dbReference>
<proteinExistence type="predicted"/>
<keyword evidence="1" id="KW-1133">Transmembrane helix</keyword>
<name>A0A426Y746_ENSVE</name>
<gene>
    <name evidence="2" type="ORF">B296_00037310</name>
</gene>
<organism evidence="2 3">
    <name type="scientific">Ensete ventricosum</name>
    <name type="common">Abyssinian banana</name>
    <name type="synonym">Musa ensete</name>
    <dbReference type="NCBI Taxonomy" id="4639"/>
    <lineage>
        <taxon>Eukaryota</taxon>
        <taxon>Viridiplantae</taxon>
        <taxon>Streptophyta</taxon>
        <taxon>Embryophyta</taxon>
        <taxon>Tracheophyta</taxon>
        <taxon>Spermatophyta</taxon>
        <taxon>Magnoliopsida</taxon>
        <taxon>Liliopsida</taxon>
        <taxon>Zingiberales</taxon>
        <taxon>Musaceae</taxon>
        <taxon>Ensete</taxon>
    </lineage>
</organism>